<organism evidence="2 3">
    <name type="scientific">Rossellomorea marisflavi</name>
    <dbReference type="NCBI Taxonomy" id="189381"/>
    <lineage>
        <taxon>Bacteria</taxon>
        <taxon>Bacillati</taxon>
        <taxon>Bacillota</taxon>
        <taxon>Bacilli</taxon>
        <taxon>Bacillales</taxon>
        <taxon>Bacillaceae</taxon>
        <taxon>Rossellomorea</taxon>
    </lineage>
</organism>
<feature type="transmembrane region" description="Helical" evidence="1">
    <location>
        <begin position="35"/>
        <end position="55"/>
    </location>
</feature>
<comment type="caution">
    <text evidence="2">The sequence shown here is derived from an EMBL/GenBank/DDBJ whole genome shotgun (WGS) entry which is preliminary data.</text>
</comment>
<dbReference type="STRING" id="189381.GCA_900166615_01613"/>
<keyword evidence="1" id="KW-1133">Transmembrane helix</keyword>
<keyword evidence="3" id="KW-1185">Reference proteome</keyword>
<evidence type="ECO:0000313" key="2">
    <source>
        <dbReference type="EMBL" id="KON84623.1"/>
    </source>
</evidence>
<proteinExistence type="predicted"/>
<reference evidence="3" key="1">
    <citation type="submission" date="2015-07" db="EMBL/GenBank/DDBJ databases">
        <title>Fjat-14235 jcm11544.</title>
        <authorList>
            <person name="Liu B."/>
            <person name="Wang J."/>
            <person name="Zhu Y."/>
            <person name="Liu G."/>
            <person name="Chen Q."/>
            <person name="Chen Z."/>
            <person name="Lan J."/>
            <person name="Che J."/>
            <person name="Ge C."/>
            <person name="Shi H."/>
            <person name="Pan Z."/>
            <person name="Liu X."/>
        </authorList>
    </citation>
    <scope>NUCLEOTIDE SEQUENCE [LARGE SCALE GENOMIC DNA]</scope>
    <source>
        <strain evidence="3">JCM 11544</strain>
    </source>
</reference>
<feature type="transmembrane region" description="Helical" evidence="1">
    <location>
        <begin position="67"/>
        <end position="88"/>
    </location>
</feature>
<gene>
    <name evidence="2" type="ORF">AF331_11330</name>
</gene>
<dbReference type="Proteomes" id="UP000037405">
    <property type="component" value="Unassembled WGS sequence"/>
</dbReference>
<protein>
    <submittedName>
        <fullName evidence="2">Uncharacterized protein</fullName>
    </submittedName>
</protein>
<keyword evidence="1" id="KW-0472">Membrane</keyword>
<dbReference type="PATRIC" id="fig|189381.12.peg.2283"/>
<dbReference type="RefSeq" id="WP_053428219.1">
    <property type="nucleotide sequence ID" value="NZ_JAUKEI010000002.1"/>
</dbReference>
<keyword evidence="1" id="KW-0812">Transmembrane</keyword>
<evidence type="ECO:0000313" key="3">
    <source>
        <dbReference type="Proteomes" id="UP000037405"/>
    </source>
</evidence>
<accession>A0A0M0G4D2</accession>
<name>A0A0M0G4D2_9BACI</name>
<dbReference type="AlphaFoldDB" id="A0A0M0G4D2"/>
<sequence length="99" mass="11085">MMLTTGTFILTALISCCLSSVISLPFYIRTGRKWFALFIAFALHALIMASVILILHSDSSKQIERFLDTAFFLAFLPFALTYVNYVLIERAGKKTVPSS</sequence>
<dbReference type="EMBL" id="LGUE01000004">
    <property type="protein sequence ID" value="KON84623.1"/>
    <property type="molecule type" value="Genomic_DNA"/>
</dbReference>
<evidence type="ECO:0000256" key="1">
    <source>
        <dbReference type="SAM" id="Phobius"/>
    </source>
</evidence>